<dbReference type="InterPro" id="IPR020472">
    <property type="entry name" value="WD40_PAC1"/>
</dbReference>
<feature type="repeat" description="WD" evidence="6">
    <location>
        <begin position="108"/>
        <end position="149"/>
    </location>
</feature>
<dbReference type="PROSITE" id="PS50082">
    <property type="entry name" value="WD_REPEATS_2"/>
    <property type="match status" value="7"/>
</dbReference>
<evidence type="ECO:0000313" key="8">
    <source>
        <dbReference type="EMBL" id="KAF2666047.1"/>
    </source>
</evidence>
<keyword evidence="9" id="KW-1185">Reference proteome</keyword>
<dbReference type="AlphaFoldDB" id="A0A6A6U3N4"/>
<evidence type="ECO:0000256" key="3">
    <source>
        <dbReference type="ARBA" id="ARBA00022737"/>
    </source>
</evidence>
<dbReference type="GO" id="GO:0000472">
    <property type="term" value="P:endonucleolytic cleavage to generate mature 5'-end of SSU-rRNA from (SSU-rRNA, 5.8S rRNA, LSU-rRNA)"/>
    <property type="evidence" value="ECO:0007669"/>
    <property type="project" value="TreeGrafter"/>
</dbReference>
<gene>
    <name evidence="8" type="ORF">BT63DRAFT_434042</name>
</gene>
<dbReference type="PANTHER" id="PTHR19854">
    <property type="entry name" value="TRANSDUCIN BETA-LIKE 3"/>
    <property type="match status" value="1"/>
</dbReference>
<evidence type="ECO:0000259" key="7">
    <source>
        <dbReference type="Pfam" id="PF08625"/>
    </source>
</evidence>
<evidence type="ECO:0000256" key="4">
    <source>
        <dbReference type="ARBA" id="ARBA00023242"/>
    </source>
</evidence>
<dbReference type="InterPro" id="IPR019775">
    <property type="entry name" value="WD40_repeat_CS"/>
</dbReference>
<comment type="subcellular location">
    <subcellularLocation>
        <location evidence="1">Nucleus</location>
        <location evidence="1">Nucleolus</location>
    </subcellularLocation>
</comment>
<dbReference type="PROSITE" id="PS50294">
    <property type="entry name" value="WD_REPEATS_REGION"/>
    <property type="match status" value="4"/>
</dbReference>
<dbReference type="GO" id="GO:0032040">
    <property type="term" value="C:small-subunit processome"/>
    <property type="evidence" value="ECO:0007669"/>
    <property type="project" value="InterPro"/>
</dbReference>
<feature type="repeat" description="WD" evidence="6">
    <location>
        <begin position="532"/>
        <end position="573"/>
    </location>
</feature>
<dbReference type="GO" id="GO:0034511">
    <property type="term" value="F:U3 snoRNA binding"/>
    <property type="evidence" value="ECO:0007669"/>
    <property type="project" value="TreeGrafter"/>
</dbReference>
<dbReference type="PRINTS" id="PR00320">
    <property type="entry name" value="GPROTEINBRPT"/>
</dbReference>
<dbReference type="GO" id="GO:0030686">
    <property type="term" value="C:90S preribosome"/>
    <property type="evidence" value="ECO:0007669"/>
    <property type="project" value="TreeGrafter"/>
</dbReference>
<sequence length="897" mass="97492">MAHQIQIKTTYDPAKVIQPIFTRGNVAITSDGRLLASCVEEDVLITDLKTGEELASIEGDGEIVTSLAITPSGSHIILCSRSLSMRIYSLKTPQQDDNSLEAELVRSIKPHDTPVVSSTVDRSGTLLATGGADGVVKVWDIKRGFITHTFHGHSGLISSLCFFEVDVSAVADDVKKSKKRKKSGEINVEDITNADKTGWRLASGGDDGKVRIWNLHKKTAAAVLESHVSVVRAIDFSVEENALLTASRDKTVMVWDCKTWKNRMTAPVLEGVEAAGFLAKGSIVYTGGETGRLRLWEIDTRREITQDQAAKSEMEGIQDAIYLSEPEILVTVLADQTLVLQKTDGLRNLTRGTKIPQLPISRRICGTHDQVVDLAYVARDKSLLAVATNSDDVRIVSVRDKSSDTDAGYFGSEVGILKGHEDLIISMDVDWSGHWLATGAKDNTARIWRLDPETNTFECYGVLTGHAESVGAVTLPHKAPAEDTPAYQNPLEHPPAFLITGAQDKTIKRWEIPKPSSAKDGKLPKPRALYTRKAHDKDINALATHPSSNLFASASQDRLVKIWAVEDGSTIGVLRGHRRGVWTLAFSPAGTQLSIAGAPATSSSRGYLLTGSGDKTVRIWSLTDYTCLLTLEGHTNSVLKVLWLPAPSTRLPHDKRGPLVASAAADTLVKIWDANSGECATTLDNHSDRVWALAAPDASTLVSGAADGVLTFWADTTTSTAASARERQAQAVEADQTLSNLIHDSSFREAIVLALQLDQPARLLSLFKRVSENAEDPTSFTGSLAVDAALGSLADAQLYRLLLRCRDWNANARSAIVAQRVIRAVVESVGLERLASLKAGRTEKGASWVEVLKGLRVYGERHYGRICDLWDESFMVEFTLREMDGLLALDDEVMVDA</sequence>
<dbReference type="Proteomes" id="UP000799302">
    <property type="component" value="Unassembled WGS sequence"/>
</dbReference>
<feature type="repeat" description="WD" evidence="6">
    <location>
        <begin position="607"/>
        <end position="630"/>
    </location>
</feature>
<feature type="domain" description="U3 small nucleolar RNA-associated protein 13 C-terminal" evidence="7">
    <location>
        <begin position="735"/>
        <end position="883"/>
    </location>
</feature>
<keyword evidence="3" id="KW-0677">Repeat</keyword>
<reference evidence="8" key="1">
    <citation type="journal article" date="2020" name="Stud. Mycol.">
        <title>101 Dothideomycetes genomes: a test case for predicting lifestyles and emergence of pathogens.</title>
        <authorList>
            <person name="Haridas S."/>
            <person name="Albert R."/>
            <person name="Binder M."/>
            <person name="Bloem J."/>
            <person name="Labutti K."/>
            <person name="Salamov A."/>
            <person name="Andreopoulos B."/>
            <person name="Baker S."/>
            <person name="Barry K."/>
            <person name="Bills G."/>
            <person name="Bluhm B."/>
            <person name="Cannon C."/>
            <person name="Castanera R."/>
            <person name="Culley D."/>
            <person name="Daum C."/>
            <person name="Ezra D."/>
            <person name="Gonzalez J."/>
            <person name="Henrissat B."/>
            <person name="Kuo A."/>
            <person name="Liang C."/>
            <person name="Lipzen A."/>
            <person name="Lutzoni F."/>
            <person name="Magnuson J."/>
            <person name="Mondo S."/>
            <person name="Nolan M."/>
            <person name="Ohm R."/>
            <person name="Pangilinan J."/>
            <person name="Park H.-J."/>
            <person name="Ramirez L."/>
            <person name="Alfaro M."/>
            <person name="Sun H."/>
            <person name="Tritt A."/>
            <person name="Yoshinaga Y."/>
            <person name="Zwiers L.-H."/>
            <person name="Turgeon B."/>
            <person name="Goodwin S."/>
            <person name="Spatafora J."/>
            <person name="Crous P."/>
            <person name="Grigoriev I."/>
        </authorList>
    </citation>
    <scope>NUCLEOTIDE SEQUENCE</scope>
    <source>
        <strain evidence="8">CBS 115976</strain>
    </source>
</reference>
<dbReference type="Pfam" id="PF00400">
    <property type="entry name" value="WD40"/>
    <property type="match status" value="8"/>
</dbReference>
<keyword evidence="4" id="KW-0539">Nucleus</keyword>
<evidence type="ECO:0000256" key="1">
    <source>
        <dbReference type="ARBA" id="ARBA00004604"/>
    </source>
</evidence>
<evidence type="ECO:0000256" key="6">
    <source>
        <dbReference type="PROSITE-ProRule" id="PRU00221"/>
    </source>
</evidence>
<dbReference type="InterPro" id="IPR015943">
    <property type="entry name" value="WD40/YVTN_repeat-like_dom_sf"/>
</dbReference>
<dbReference type="CDD" id="cd00200">
    <property type="entry name" value="WD40"/>
    <property type="match status" value="1"/>
</dbReference>
<evidence type="ECO:0000256" key="2">
    <source>
        <dbReference type="ARBA" id="ARBA00022574"/>
    </source>
</evidence>
<dbReference type="EMBL" id="MU004239">
    <property type="protein sequence ID" value="KAF2666047.1"/>
    <property type="molecule type" value="Genomic_DNA"/>
</dbReference>
<dbReference type="SMART" id="SM00320">
    <property type="entry name" value="WD40"/>
    <property type="match status" value="12"/>
</dbReference>
<feature type="repeat" description="WD" evidence="6">
    <location>
        <begin position="224"/>
        <end position="265"/>
    </location>
</feature>
<feature type="repeat" description="WD" evidence="6">
    <location>
        <begin position="417"/>
        <end position="458"/>
    </location>
</feature>
<evidence type="ECO:0000256" key="5">
    <source>
        <dbReference type="ARBA" id="ARBA00037338"/>
    </source>
</evidence>
<dbReference type="InterPro" id="IPR013934">
    <property type="entry name" value="Utp13_C"/>
</dbReference>
<accession>A0A6A6U3N4</accession>
<organism evidence="8 9">
    <name type="scientific">Microthyrium microscopicum</name>
    <dbReference type="NCBI Taxonomy" id="703497"/>
    <lineage>
        <taxon>Eukaryota</taxon>
        <taxon>Fungi</taxon>
        <taxon>Dikarya</taxon>
        <taxon>Ascomycota</taxon>
        <taxon>Pezizomycotina</taxon>
        <taxon>Dothideomycetes</taxon>
        <taxon>Dothideomycetes incertae sedis</taxon>
        <taxon>Microthyriales</taxon>
        <taxon>Microthyriaceae</taxon>
        <taxon>Microthyrium</taxon>
    </lineage>
</organism>
<dbReference type="Gene3D" id="2.130.10.10">
    <property type="entry name" value="YVTN repeat-like/Quinoprotein amine dehydrogenase"/>
    <property type="match status" value="5"/>
</dbReference>
<dbReference type="Pfam" id="PF08625">
    <property type="entry name" value="Utp13"/>
    <property type="match status" value="1"/>
</dbReference>
<dbReference type="PROSITE" id="PS00678">
    <property type="entry name" value="WD_REPEATS_1"/>
    <property type="match status" value="2"/>
</dbReference>
<dbReference type="SUPFAM" id="SSF50978">
    <property type="entry name" value="WD40 repeat-like"/>
    <property type="match status" value="2"/>
</dbReference>
<proteinExistence type="predicted"/>
<keyword evidence="2 6" id="KW-0853">WD repeat</keyword>
<dbReference type="InterPro" id="IPR036322">
    <property type="entry name" value="WD40_repeat_dom_sf"/>
</dbReference>
<comment type="function">
    <text evidence="5">Component of the ASTRA complex involved in chromatin remodeling.</text>
</comment>
<protein>
    <submittedName>
        <fullName evidence="8">U3 small nucleolar RNA-associated protein</fullName>
    </submittedName>
</protein>
<dbReference type="OrthoDB" id="5414888at2759"/>
<dbReference type="FunFam" id="2.130.10.10:FF:001009">
    <property type="entry name" value="Small nucleolar ribonucleoprotein complex subunit, putative"/>
    <property type="match status" value="1"/>
</dbReference>
<dbReference type="GO" id="GO:0000480">
    <property type="term" value="P:endonucleolytic cleavage in 5'-ETS of tricistronic rRNA transcript (SSU-rRNA, 5.8S rRNA, LSU-rRNA)"/>
    <property type="evidence" value="ECO:0007669"/>
    <property type="project" value="TreeGrafter"/>
</dbReference>
<dbReference type="PANTHER" id="PTHR19854:SF15">
    <property type="entry name" value="TRANSDUCIN BETA-LIKE PROTEIN 3"/>
    <property type="match status" value="1"/>
</dbReference>
<feature type="repeat" description="WD" evidence="6">
    <location>
        <begin position="631"/>
        <end position="682"/>
    </location>
</feature>
<dbReference type="InterPro" id="IPR001680">
    <property type="entry name" value="WD40_rpt"/>
</dbReference>
<name>A0A6A6U3N4_9PEZI</name>
<feature type="repeat" description="WD" evidence="6">
    <location>
        <begin position="201"/>
        <end position="223"/>
    </location>
</feature>
<evidence type="ECO:0000313" key="9">
    <source>
        <dbReference type="Proteomes" id="UP000799302"/>
    </source>
</evidence>